<evidence type="ECO:0000313" key="1">
    <source>
        <dbReference type="EMBL" id="PQO40074.1"/>
    </source>
</evidence>
<name>A0A2S8GGQ4_9BACT</name>
<dbReference type="CDD" id="cd02440">
    <property type="entry name" value="AdoMet_MTases"/>
    <property type="match status" value="1"/>
</dbReference>
<reference evidence="3 4" key="1">
    <citation type="submission" date="2018-02" db="EMBL/GenBank/DDBJ databases">
        <title>Comparative genomes isolates from brazilian mangrove.</title>
        <authorList>
            <person name="Araujo J.E."/>
            <person name="Taketani R.G."/>
            <person name="Silva M.C.P."/>
            <person name="Loureco M.V."/>
            <person name="Andreote F.D."/>
        </authorList>
    </citation>
    <scope>NUCLEOTIDE SEQUENCE [LARGE SCALE GENOMIC DNA]</scope>
    <source>
        <strain evidence="1 4">NAP PRIS-MGV</strain>
        <strain evidence="2 3">Nap-Phe MGV</strain>
    </source>
</reference>
<dbReference type="InterPro" id="IPR029063">
    <property type="entry name" value="SAM-dependent_MTases_sf"/>
</dbReference>
<sequence>MTAKVRAFLSDTDAYKVAFETFLANTDQKVNARAWMDAQIPGLDDVEVLVDAGAGNGELTKYLVDRFGSVIAIEPNPFLLEQLQVDCPDVLTIASGILEATVPPQSASLAVCSHVFYYIPPDQWLANLQQIASWLKPGGKAWIILQRPDTDCMQMRDHFGEQTFSLQPMCDQFIAERGAQFDAVMHSIDASITTKTLKDAYVIAEFMMNMLPLVSPPDAADLEAYVEQHFADSPTSYRFSCTQNVLELTRKGA</sequence>
<dbReference type="AlphaFoldDB" id="A0A2S8GGQ4"/>
<dbReference type="OrthoDB" id="268801at2"/>
<dbReference type="Proteomes" id="UP000239388">
    <property type="component" value="Unassembled WGS sequence"/>
</dbReference>
<gene>
    <name evidence="2" type="ORF">C5Y93_23640</name>
    <name evidence="1" type="ORF">C5Y98_07100</name>
</gene>
<dbReference type="EMBL" id="PUIB01000010">
    <property type="protein sequence ID" value="PQO40074.1"/>
    <property type="molecule type" value="Genomic_DNA"/>
</dbReference>
<evidence type="ECO:0000313" key="2">
    <source>
        <dbReference type="EMBL" id="PQO43636.1"/>
    </source>
</evidence>
<accession>A0A2S8GGQ4</accession>
<dbReference type="Gene3D" id="3.40.50.150">
    <property type="entry name" value="Vaccinia Virus protein VP39"/>
    <property type="match status" value="1"/>
</dbReference>
<dbReference type="EMBL" id="PUHZ01000023">
    <property type="protein sequence ID" value="PQO43636.1"/>
    <property type="molecule type" value="Genomic_DNA"/>
</dbReference>
<organism evidence="2 3">
    <name type="scientific">Blastopirellula marina</name>
    <dbReference type="NCBI Taxonomy" id="124"/>
    <lineage>
        <taxon>Bacteria</taxon>
        <taxon>Pseudomonadati</taxon>
        <taxon>Planctomycetota</taxon>
        <taxon>Planctomycetia</taxon>
        <taxon>Pirellulales</taxon>
        <taxon>Pirellulaceae</taxon>
        <taxon>Blastopirellula</taxon>
    </lineage>
</organism>
<protein>
    <submittedName>
        <fullName evidence="2">Uncharacterized protein</fullName>
    </submittedName>
</protein>
<dbReference type="RefSeq" id="WP_105337921.1">
    <property type="nucleotide sequence ID" value="NZ_PUHZ01000023.1"/>
</dbReference>
<evidence type="ECO:0000313" key="4">
    <source>
        <dbReference type="Proteomes" id="UP000239388"/>
    </source>
</evidence>
<comment type="caution">
    <text evidence="2">The sequence shown here is derived from an EMBL/GenBank/DDBJ whole genome shotgun (WGS) entry which is preliminary data.</text>
</comment>
<evidence type="ECO:0000313" key="3">
    <source>
        <dbReference type="Proteomes" id="UP000237819"/>
    </source>
</evidence>
<dbReference type="SUPFAM" id="SSF53335">
    <property type="entry name" value="S-adenosyl-L-methionine-dependent methyltransferases"/>
    <property type="match status" value="1"/>
</dbReference>
<proteinExistence type="predicted"/>
<dbReference type="Proteomes" id="UP000237819">
    <property type="component" value="Unassembled WGS sequence"/>
</dbReference>
<dbReference type="Pfam" id="PF13489">
    <property type="entry name" value="Methyltransf_23"/>
    <property type="match status" value="1"/>
</dbReference>